<comment type="subcellular location">
    <subcellularLocation>
        <location evidence="1">Secreted</location>
    </subcellularLocation>
</comment>
<reference evidence="14 15" key="1">
    <citation type="submission" date="2016-06" db="EMBL/GenBank/DDBJ databases">
        <title>Genome of Rhinopithecus bieti.</title>
        <authorList>
            <person name="Wu"/>
            <person name="C.-I. and Zhang"/>
            <person name="Y."/>
        </authorList>
    </citation>
    <scope>NUCLEOTIDE SEQUENCE</scope>
</reference>
<dbReference type="PIRSF" id="PIRSF000354">
    <property type="entry name" value="Factors_V_VIII"/>
    <property type="match status" value="1"/>
</dbReference>
<dbReference type="Pfam" id="PF00754">
    <property type="entry name" value="F5_F8_type_C"/>
    <property type="match status" value="1"/>
</dbReference>
<dbReference type="SMART" id="SM00231">
    <property type="entry name" value="FA58C"/>
    <property type="match status" value="1"/>
</dbReference>
<evidence type="ECO:0000256" key="2">
    <source>
        <dbReference type="ARBA" id="ARBA00010609"/>
    </source>
</evidence>
<dbReference type="InterPro" id="IPR008979">
    <property type="entry name" value="Galactose-bd-like_sf"/>
</dbReference>
<accession>A0A2K6M048</accession>
<dbReference type="Pfam" id="PF07732">
    <property type="entry name" value="Cu-oxidase_3"/>
    <property type="match status" value="1"/>
</dbReference>
<dbReference type="InterPro" id="IPR000421">
    <property type="entry name" value="FA58C"/>
</dbReference>
<dbReference type="SUPFAM" id="SSF49785">
    <property type="entry name" value="Galactose-binding domain-like"/>
    <property type="match status" value="1"/>
</dbReference>
<feature type="disulfide bond" evidence="11">
    <location>
        <begin position="284"/>
        <end position="310"/>
    </location>
</feature>
<evidence type="ECO:0000256" key="11">
    <source>
        <dbReference type="PIRSR" id="PIRSR000354-1"/>
    </source>
</evidence>
<dbReference type="InterPro" id="IPR033138">
    <property type="entry name" value="Cu_oxidase_CS"/>
</dbReference>
<keyword evidence="4" id="KW-0765">Sulfation</keyword>
<evidence type="ECO:0000256" key="7">
    <source>
        <dbReference type="ARBA" id="ARBA00022737"/>
    </source>
</evidence>
<dbReference type="PROSITE" id="PS50022">
    <property type="entry name" value="FA58C_3"/>
    <property type="match status" value="1"/>
</dbReference>
<keyword evidence="3" id="KW-0964">Secreted</keyword>
<dbReference type="PROSITE" id="PS00079">
    <property type="entry name" value="MULTICOPPER_OXIDASE1"/>
    <property type="match status" value="2"/>
</dbReference>
<dbReference type="PROSITE" id="PS01285">
    <property type="entry name" value="FA58C_1"/>
    <property type="match status" value="1"/>
</dbReference>
<evidence type="ECO:0000256" key="4">
    <source>
        <dbReference type="ARBA" id="ARBA00022641"/>
    </source>
</evidence>
<evidence type="ECO:0000256" key="3">
    <source>
        <dbReference type="ARBA" id="ARBA00022525"/>
    </source>
</evidence>
<dbReference type="Gene3D" id="2.60.40.420">
    <property type="entry name" value="Cupredoxins - blue copper proteins"/>
    <property type="match status" value="5"/>
</dbReference>
<dbReference type="PANTHER" id="PTHR46806:SF7">
    <property type="entry name" value="COAGULATION FACTOR VIII"/>
    <property type="match status" value="1"/>
</dbReference>
<keyword evidence="8" id="KW-0106">Calcium</keyword>
<dbReference type="GeneTree" id="ENSGT00940000160294"/>
<keyword evidence="10" id="KW-0325">Glycoprotein</keyword>
<organism evidence="14 15">
    <name type="scientific">Rhinopithecus bieti</name>
    <name type="common">Black snub-nosed monkey</name>
    <name type="synonym">Pygathrix bieti</name>
    <dbReference type="NCBI Taxonomy" id="61621"/>
    <lineage>
        <taxon>Eukaryota</taxon>
        <taxon>Metazoa</taxon>
        <taxon>Chordata</taxon>
        <taxon>Craniata</taxon>
        <taxon>Vertebrata</taxon>
        <taxon>Euteleostomi</taxon>
        <taxon>Mammalia</taxon>
        <taxon>Eutheria</taxon>
        <taxon>Euarchontoglires</taxon>
        <taxon>Primates</taxon>
        <taxon>Haplorrhini</taxon>
        <taxon>Catarrhini</taxon>
        <taxon>Cercopithecidae</taxon>
        <taxon>Colobinae</taxon>
        <taxon>Rhinopithecus</taxon>
    </lineage>
</organism>
<evidence type="ECO:0000256" key="6">
    <source>
        <dbReference type="ARBA" id="ARBA00022729"/>
    </source>
</evidence>
<dbReference type="CDD" id="cd04227">
    <property type="entry name" value="CuRO_3_FVIII_like"/>
    <property type="match status" value="1"/>
</dbReference>
<dbReference type="PANTHER" id="PTHR46806">
    <property type="entry name" value="F5/8 TYPE C DOMAIN-CONTAINING PROTEIN"/>
    <property type="match status" value="1"/>
</dbReference>
<evidence type="ECO:0000256" key="12">
    <source>
        <dbReference type="SAM" id="MobiDB-lite"/>
    </source>
</evidence>
<dbReference type="GO" id="GO:0005507">
    <property type="term" value="F:copper ion binding"/>
    <property type="evidence" value="ECO:0007669"/>
    <property type="project" value="InterPro"/>
</dbReference>
<dbReference type="Ensembl" id="ENSRBIT00000053097.1">
    <property type="protein sequence ID" value="ENSRBIP00000029147.1"/>
    <property type="gene ID" value="ENSRBIG00000038452.1"/>
</dbReference>
<gene>
    <name evidence="14" type="primary">F8</name>
</gene>
<feature type="region of interest" description="Disordered" evidence="12">
    <location>
        <begin position="497"/>
        <end position="519"/>
    </location>
</feature>
<reference evidence="14" key="2">
    <citation type="submission" date="2025-08" db="UniProtKB">
        <authorList>
            <consortium name="Ensembl"/>
        </authorList>
    </citation>
    <scope>IDENTIFICATION</scope>
</reference>
<dbReference type="Gene3D" id="2.60.120.260">
    <property type="entry name" value="Galactose-binding domain-like"/>
    <property type="match status" value="1"/>
</dbReference>
<keyword evidence="7" id="KW-0677">Repeat</keyword>
<feature type="disulfide bond" evidence="11">
    <location>
        <begin position="4"/>
        <end position="85"/>
    </location>
</feature>
<dbReference type="InterPro" id="IPR050633">
    <property type="entry name" value="Neuropilin_MCO_CoagFactor"/>
</dbReference>
<dbReference type="InterPro" id="IPR011707">
    <property type="entry name" value="Cu-oxidase-like_N"/>
</dbReference>
<dbReference type="GO" id="GO:0038023">
    <property type="term" value="F:signaling receptor activity"/>
    <property type="evidence" value="ECO:0007669"/>
    <property type="project" value="TreeGrafter"/>
</dbReference>
<dbReference type="STRING" id="61621.ENSRBIP00000029147"/>
<feature type="disulfide bond" evidence="11">
    <location>
        <begin position="387"/>
        <end position="468"/>
    </location>
</feature>
<dbReference type="Proteomes" id="UP000233180">
    <property type="component" value="Unassembled WGS sequence"/>
</dbReference>
<keyword evidence="5" id="KW-0479">Metal-binding</keyword>
<dbReference type="InterPro" id="IPR008972">
    <property type="entry name" value="Cupredoxin"/>
</dbReference>
<evidence type="ECO:0000313" key="14">
    <source>
        <dbReference type="Ensembl" id="ENSRBIP00000029147.1"/>
    </source>
</evidence>
<dbReference type="GO" id="GO:0005576">
    <property type="term" value="C:extracellular region"/>
    <property type="evidence" value="ECO:0007669"/>
    <property type="project" value="UniProtKB-SubCell"/>
</dbReference>
<sequence length="1682" mass="190623">MIGCHRKSVYWHVIGMGTTPEVHSIFLEGHTFLVRNHRQASLEISPITFLTAQTLLMDLGQFLLFCHISSHQHDGMEAYVKVDSCPEEPQLRMKNNEEAEDYDDDLADSEMDVVRFDDDNSPSFIQIRSVAKKHPKTWVHYIAAEEEVWDYAPSVLAPDDRSYKSQYLNNGSQRIGRKYKKVRFMAYTDETFKTREAIQYESGILGPLLYGEVGDTLLIIFKNQASRPYNIYPHGITDVRPLYSRRLPKGVKHLKDFPILPGEIFKYKWTVTVEDGPTKSDPRCLTRYYSSFINMERDLASGLIGPLLICYKESVDQRGNQIMSDKRNVILFSVFDENRSWYLTENIQRFLPNPVGVQLEDPEFQASNIMHSEHQWLCFDSLQLSVCLHEVAYWYILSIGAQTDFLSVFFSGYTFKHKMVYEDTLTLFPFSGETVFMSMENPGLWILGCHNSDFRNRGMTALLKVSSCDKNTGDYYEDSYEDISTYLLSKNNAIEPRSFSQNSRHPSPRQKQFNATTIPENDIEKTDPWFAHRTPMPKVQNVSSSDLLMLLRQSPTPHGLSLSDLQEAEYETFSDDPSPGAIDTNNNLSKMTHLRPQPHHSGDMVFTPEPDLQLRLNEKLGTTVATELKKLDFKVSSSSNNLISTIPSDNLAAGNDNTSSLGPPNMPVHYDSQLDTTLFGKKSSPLIESGGPLSLSEENNDSKLLESGLMNSQESSWGKNVWSTESGRLFKEKRAHGPASLTKDNALFKVSISLLKINKTSNNSATNRKTHIDGPSLLVENSPSVWQNILESDTEFQKVTPLIHDRMLTDKNTTALRLNHMSNKTTSSKNMEMVQQKIEGPILPDAENPDMSFFKMLFLPESANWIQRTHGKNSLNSGQGPSPKLFISLGPENSVEGQNFLSEKNKVVVGKGELTKDVGLKEIVLPSSRNLFLTNLDNLHENNTHNQEKKIQEEIERKETLIQDNVVLPQIHTVTGTKNFMKNLFLLSTRQNVEGAYAPVLQDFRSLNDSTNRTKKHVAHFSKKGEEENLEGLGNQTKQIVEKYPHTTRISPNPSQQNFVTQRGKRALKQFRLPLEETELENRLIVEDTSTQWSKNIKHLTPSTLTQIDYNEKEKGAITQSPLSDCLTRSHSITQANRSPLPIAKVSSFPSIRPIDLTRVLFQDNFSHLPAPSYRKKDSGVQESSHFLQGVKKNNLSLAILTLEMIGDQREVGSLVTSATNSVMYKKVENTVFLKPGLPETSGKVELLPKVRIYQKDLFPTETSSGSPGHLDLVEGSLLQETEGAIKWKEANRPGKIPFLRGATESSAKTPSKLLGPLAWDNHYGTQIPKEEWKSQEKSPENTAFKKKDTIFLLNPCESNHTIAAINEEQNEPQIEVTWAKQGGTERLCSQNPPVLKRHQREITLNTLQSDQEEIDYDDTISVEMKKEDFDIYGEDENQSPRSFQKKTRHYFIAAVERLWDYGMSSSPHVLRNRAQSGSVPQFKKVVFQEFTDGSFTQPLYRGELNEHLGLLGPYIRAEVEDNIMVICVTIYLNNLLDSVFETVEMLPSKAGIWRVECLIGEHLHAGMSTLFLVYSNKCQTPLGMASGHIRDFQITASGQYGQWAPKLARLHYSGSINAWSTKEPFSWIKVDLLAPMIIHGIKTQGARQKFSSLYISQFIIMYSLDGKKWQTYRGNSTGTLM</sequence>
<proteinExistence type="inferred from homology"/>
<dbReference type="InterPro" id="IPR024715">
    <property type="entry name" value="Factor_5/8-like"/>
</dbReference>
<evidence type="ECO:0000259" key="13">
    <source>
        <dbReference type="PROSITE" id="PS50022"/>
    </source>
</evidence>
<name>A0A2K6M048_RHIBE</name>
<evidence type="ECO:0000256" key="8">
    <source>
        <dbReference type="ARBA" id="ARBA00022837"/>
    </source>
</evidence>
<dbReference type="OMA" id="TWDYAPH"/>
<evidence type="ECO:0000256" key="5">
    <source>
        <dbReference type="ARBA" id="ARBA00022723"/>
    </source>
</evidence>
<keyword evidence="15" id="KW-1185">Reference proteome</keyword>
<feature type="domain" description="F5/8 type C" evidence="13">
    <location>
        <begin position="1579"/>
        <end position="1682"/>
    </location>
</feature>
<evidence type="ECO:0000256" key="10">
    <source>
        <dbReference type="ARBA" id="ARBA00023180"/>
    </source>
</evidence>
<evidence type="ECO:0000256" key="1">
    <source>
        <dbReference type="ARBA" id="ARBA00004613"/>
    </source>
</evidence>
<evidence type="ECO:0000313" key="15">
    <source>
        <dbReference type="Proteomes" id="UP000233180"/>
    </source>
</evidence>
<dbReference type="GO" id="GO:0005886">
    <property type="term" value="C:plasma membrane"/>
    <property type="evidence" value="ECO:0007669"/>
    <property type="project" value="TreeGrafter"/>
</dbReference>
<protein>
    <submittedName>
        <fullName evidence="14">Coagulation factor VIII</fullName>
    </submittedName>
</protein>
<dbReference type="SUPFAM" id="SSF49503">
    <property type="entry name" value="Cupredoxins"/>
    <property type="match status" value="4"/>
</dbReference>
<reference evidence="14" key="3">
    <citation type="submission" date="2025-09" db="UniProtKB">
        <authorList>
            <consortium name="Ensembl"/>
        </authorList>
    </citation>
    <scope>IDENTIFICATION</scope>
</reference>
<keyword evidence="9 11" id="KW-1015">Disulfide bond</keyword>
<keyword evidence="6" id="KW-0732">Signal</keyword>
<comment type="similarity">
    <text evidence="2">Belongs to the multicopper oxidase family.</text>
</comment>
<dbReference type="CDD" id="cd00057">
    <property type="entry name" value="FA58C"/>
    <property type="match status" value="1"/>
</dbReference>
<evidence type="ECO:0000256" key="9">
    <source>
        <dbReference type="ARBA" id="ARBA00023157"/>
    </source>
</evidence>